<dbReference type="InterPro" id="IPR001584">
    <property type="entry name" value="Integrase_cat-core"/>
</dbReference>
<dbReference type="InterPro" id="IPR054353">
    <property type="entry name" value="IstA-like_C"/>
</dbReference>
<dbReference type="PANTHER" id="PTHR35004">
    <property type="entry name" value="TRANSPOSASE RV3428C-RELATED"/>
    <property type="match status" value="1"/>
</dbReference>
<dbReference type="GO" id="GO:0015074">
    <property type="term" value="P:DNA integration"/>
    <property type="evidence" value="ECO:0007669"/>
    <property type="project" value="InterPro"/>
</dbReference>
<keyword evidence="3" id="KW-1185">Reference proteome</keyword>
<dbReference type="OrthoDB" id="3193769at2"/>
<dbReference type="RefSeq" id="WP_133528914.1">
    <property type="nucleotide sequence ID" value="NZ_SNXO01000030.1"/>
</dbReference>
<name>A0A4R6Q1I4_9FIRM</name>
<feature type="domain" description="Integrase catalytic" evidence="1">
    <location>
        <begin position="131"/>
        <end position="315"/>
    </location>
</feature>
<organism evidence="2 3">
    <name type="scientific">Aminicella lysinilytica</name>
    <dbReference type="NCBI Taxonomy" id="433323"/>
    <lineage>
        <taxon>Bacteria</taxon>
        <taxon>Bacillati</taxon>
        <taxon>Bacillota</taxon>
        <taxon>Clostridia</taxon>
        <taxon>Peptostreptococcales</taxon>
        <taxon>Anaerovoracaceae</taxon>
        <taxon>Aminicella</taxon>
    </lineage>
</organism>
<dbReference type="PANTHER" id="PTHR35004:SF8">
    <property type="entry name" value="TRANSPOSASE RV3428C-RELATED"/>
    <property type="match status" value="1"/>
</dbReference>
<comment type="caution">
    <text evidence="2">The sequence shown here is derived from an EMBL/GenBank/DDBJ whole genome shotgun (WGS) entry which is preliminary data.</text>
</comment>
<gene>
    <name evidence="2" type="ORF">EV211_1302</name>
</gene>
<dbReference type="NCBIfam" id="NF033546">
    <property type="entry name" value="transpos_IS21"/>
    <property type="match status" value="1"/>
</dbReference>
<proteinExistence type="predicted"/>
<dbReference type="PROSITE" id="PS50994">
    <property type="entry name" value="INTEGRASE"/>
    <property type="match status" value="1"/>
</dbReference>
<reference evidence="2 3" key="1">
    <citation type="submission" date="2019-03" db="EMBL/GenBank/DDBJ databases">
        <title>Genomic Encyclopedia of Type Strains, Phase IV (KMG-IV): sequencing the most valuable type-strain genomes for metagenomic binning, comparative biology and taxonomic classification.</title>
        <authorList>
            <person name="Goeker M."/>
        </authorList>
    </citation>
    <scope>NUCLEOTIDE SEQUENCE [LARGE SCALE GENOMIC DNA]</scope>
    <source>
        <strain evidence="2 3">DSM 28287</strain>
    </source>
</reference>
<dbReference type="SUPFAM" id="SSF53098">
    <property type="entry name" value="Ribonuclease H-like"/>
    <property type="match status" value="1"/>
</dbReference>
<dbReference type="Pfam" id="PF22483">
    <property type="entry name" value="Mu-transpos_C_2"/>
    <property type="match status" value="1"/>
</dbReference>
<evidence type="ECO:0000313" key="2">
    <source>
        <dbReference type="EMBL" id="TDP51468.1"/>
    </source>
</evidence>
<sequence length="512" mass="59193">MINYREILRLINLEYTQREIARSLHCSRNTVRDVLYISKRDGIKWPIDDNVTNNDLAKLFHPEECEAGLIRKEPNCTYLHKELAKKNVNLTLLWNEYCTECYTSNDIPYMYTQFCERYRHWAKLSKATMRIKHKPGDVMQVDWAGETVPIYDMACGEAPAYIFVAVLPCSCYAYVEACSDMKSESWLLCHVHAYSYFGGVTRLLIPDNLKTGVIRNTRYETLINKSYYEIAEYYDTAIVPARVAHPKDKSLAEGTVKFASTWIIAALRNRRFFTLGEVQQAVKEKLEELNRIPFKKRKGNRYTAYIEEERDFMKQLPLAPYEPAVWSTAKVPLDYLISDGKNKYSVPFDLIGKDVDIRLTRNMVEVYFNGGRVALHQRKSNQLRDPIVVPEHMPEAHRKYLSYNADDFTLWADSIGKSTSEVVDLFLFSGKEPEQGFKACANLTKLCEKYGSERFELACEHALNYAKTPTVRMITAALKSRQHTEDHSDTSESHYGITRGASYYAKEENADE</sequence>
<evidence type="ECO:0000313" key="3">
    <source>
        <dbReference type="Proteomes" id="UP000295500"/>
    </source>
</evidence>
<dbReference type="InterPro" id="IPR012337">
    <property type="entry name" value="RNaseH-like_sf"/>
</dbReference>
<evidence type="ECO:0000259" key="1">
    <source>
        <dbReference type="PROSITE" id="PS50994"/>
    </source>
</evidence>
<dbReference type="Proteomes" id="UP000295500">
    <property type="component" value="Unassembled WGS sequence"/>
</dbReference>
<dbReference type="AlphaFoldDB" id="A0A4R6Q1I4"/>
<accession>A0A4R6Q1I4</accession>
<protein>
    <submittedName>
        <fullName evidence="2">Transposase</fullName>
    </submittedName>
</protein>
<dbReference type="EMBL" id="SNXO01000030">
    <property type="protein sequence ID" value="TDP51468.1"/>
    <property type="molecule type" value="Genomic_DNA"/>
</dbReference>